<dbReference type="EMBL" id="JACHBC010000003">
    <property type="protein sequence ID" value="MBB5560504.1"/>
    <property type="molecule type" value="Genomic_DNA"/>
</dbReference>
<dbReference type="RefSeq" id="WP_183914718.1">
    <property type="nucleotide sequence ID" value="NZ_JACHBB010000003.1"/>
</dbReference>
<keyword evidence="2" id="KW-1185">Reference proteome</keyword>
<accession>A0A7W8UM42</accession>
<comment type="caution">
    <text evidence="1">The sequence shown here is derived from an EMBL/GenBank/DDBJ whole genome shotgun (WGS) entry which is preliminary data.</text>
</comment>
<dbReference type="AlphaFoldDB" id="A0A7W8UM42"/>
<dbReference type="Proteomes" id="UP000528824">
    <property type="component" value="Unassembled WGS sequence"/>
</dbReference>
<name>A0A7W8UM42_9HYPH</name>
<gene>
    <name evidence="1" type="ORF">GGI59_002155</name>
</gene>
<proteinExistence type="predicted"/>
<protein>
    <submittedName>
        <fullName evidence="1">Uncharacterized protein</fullName>
    </submittedName>
</protein>
<evidence type="ECO:0000313" key="1">
    <source>
        <dbReference type="EMBL" id="MBB5560504.1"/>
    </source>
</evidence>
<evidence type="ECO:0000313" key="2">
    <source>
        <dbReference type="Proteomes" id="UP000528824"/>
    </source>
</evidence>
<organism evidence="1 2">
    <name type="scientific">Rhizobium lentis</name>
    <dbReference type="NCBI Taxonomy" id="1138194"/>
    <lineage>
        <taxon>Bacteria</taxon>
        <taxon>Pseudomonadati</taxon>
        <taxon>Pseudomonadota</taxon>
        <taxon>Alphaproteobacteria</taxon>
        <taxon>Hyphomicrobiales</taxon>
        <taxon>Rhizobiaceae</taxon>
        <taxon>Rhizobium/Agrobacterium group</taxon>
        <taxon>Rhizobium</taxon>
    </lineage>
</organism>
<sequence length="60" mass="6252">MSAHEVDHRGCTARCIGLARAGSRLDISGVKKPKVALLPLLTPLDEAAKDTAITSIIGRG</sequence>
<reference evidence="1 2" key="1">
    <citation type="submission" date="2020-08" db="EMBL/GenBank/DDBJ databases">
        <title>Genomic Encyclopedia of Type Strains, Phase IV (KMG-V): Genome sequencing to study the core and pangenomes of soil and plant-associated prokaryotes.</title>
        <authorList>
            <person name="Whitman W."/>
        </authorList>
    </citation>
    <scope>NUCLEOTIDE SEQUENCE [LARGE SCALE GENOMIC DNA]</scope>
    <source>
        <strain evidence="1 2">SEMIA 4034</strain>
    </source>
</reference>